<accession>A0A091DE52</accession>
<evidence type="ECO:0000313" key="1">
    <source>
        <dbReference type="EMBL" id="KFO29352.1"/>
    </source>
</evidence>
<gene>
    <name evidence="1" type="ORF">H920_09299</name>
</gene>
<evidence type="ECO:0000313" key="2">
    <source>
        <dbReference type="Proteomes" id="UP000028990"/>
    </source>
</evidence>
<sequence length="193" mass="20967">MAQNTADCVACLNTFSNLEPENARGLSLWLFVGTVIFWLQGSRGNKWVSWECVCAVTTTVVPRGALKSPCSALGIPGFLVLRSVSEMYCELGVSWTAQALWSSTVDPGVCAHTAFKAKAGALRKELPSSRLMPKLLTVLESKWFLAVVTSRLPFKAEKKETVASLRISSPDKLLFLRHPQCTLSGKAVHSVPG</sequence>
<protein>
    <submittedName>
        <fullName evidence="1">Uncharacterized protein</fullName>
    </submittedName>
</protein>
<dbReference type="AlphaFoldDB" id="A0A091DE52"/>
<proteinExistence type="predicted"/>
<reference evidence="1 2" key="1">
    <citation type="submission" date="2013-11" db="EMBL/GenBank/DDBJ databases">
        <title>The Damaraland mole rat (Fukomys damarensis) genome and evolution of African mole rats.</title>
        <authorList>
            <person name="Gladyshev V.N."/>
            <person name="Fang X."/>
        </authorList>
    </citation>
    <scope>NUCLEOTIDE SEQUENCE [LARGE SCALE GENOMIC DNA]</scope>
    <source>
        <tissue evidence="1">Liver</tissue>
    </source>
</reference>
<name>A0A091DE52_FUKDA</name>
<dbReference type="EMBL" id="KN122609">
    <property type="protein sequence ID" value="KFO29352.1"/>
    <property type="molecule type" value="Genomic_DNA"/>
</dbReference>
<organism evidence="1 2">
    <name type="scientific">Fukomys damarensis</name>
    <name type="common">Damaraland mole rat</name>
    <name type="synonym">Cryptomys damarensis</name>
    <dbReference type="NCBI Taxonomy" id="885580"/>
    <lineage>
        <taxon>Eukaryota</taxon>
        <taxon>Metazoa</taxon>
        <taxon>Chordata</taxon>
        <taxon>Craniata</taxon>
        <taxon>Vertebrata</taxon>
        <taxon>Euteleostomi</taxon>
        <taxon>Mammalia</taxon>
        <taxon>Eutheria</taxon>
        <taxon>Euarchontoglires</taxon>
        <taxon>Glires</taxon>
        <taxon>Rodentia</taxon>
        <taxon>Hystricomorpha</taxon>
        <taxon>Bathyergidae</taxon>
        <taxon>Fukomys</taxon>
    </lineage>
</organism>
<dbReference type="Proteomes" id="UP000028990">
    <property type="component" value="Unassembled WGS sequence"/>
</dbReference>
<keyword evidence="2" id="KW-1185">Reference proteome</keyword>